<dbReference type="Proteomes" id="UP000238937">
    <property type="component" value="Unassembled WGS sequence"/>
</dbReference>
<reference evidence="1 2" key="1">
    <citation type="submission" date="2018-03" db="EMBL/GenBank/DDBJ databases">
        <title>The ancient ancestry and fast evolution of plastids.</title>
        <authorList>
            <person name="Moore K.R."/>
            <person name="Magnabosco C."/>
            <person name="Momper L."/>
            <person name="Gold D.A."/>
            <person name="Bosak T."/>
            <person name="Fournier G.P."/>
        </authorList>
    </citation>
    <scope>NUCLEOTIDE SEQUENCE [LARGE SCALE GENOMIC DNA]</scope>
    <source>
        <strain evidence="1 2">CCALA 037</strain>
    </source>
</reference>
<protein>
    <submittedName>
        <fullName evidence="1">Uncharacterized protein</fullName>
    </submittedName>
</protein>
<dbReference type="AlphaFoldDB" id="A0A2T1GBZ7"/>
<keyword evidence="2" id="KW-1185">Reference proteome</keyword>
<sequence length="153" mass="16418">MPKYDSIFNAEEYTDEPLNEAEGLASIVLIAALADNPQDLVAPDLFLDILADFDLYAEYSDEDLLSMVDSLTAIAADKGLGALFNAADEAIPDDLVPDAYAAAMLAKMNPDTGEIPATAQVFLKELQSVLDIDDEEAAEVTAEVQKAFEQVEG</sequence>
<gene>
    <name evidence="1" type="ORF">C7B77_16805</name>
</gene>
<evidence type="ECO:0000313" key="1">
    <source>
        <dbReference type="EMBL" id="PSB54877.1"/>
    </source>
</evidence>
<proteinExistence type="predicted"/>
<comment type="caution">
    <text evidence="1">The sequence shown here is derived from an EMBL/GenBank/DDBJ whole genome shotgun (WGS) entry which is preliminary data.</text>
</comment>
<evidence type="ECO:0000313" key="2">
    <source>
        <dbReference type="Proteomes" id="UP000238937"/>
    </source>
</evidence>
<accession>A0A2T1GBZ7</accession>
<dbReference type="EMBL" id="PVWO01000226">
    <property type="protein sequence ID" value="PSB54877.1"/>
    <property type="molecule type" value="Genomic_DNA"/>
</dbReference>
<organism evidence="1 2">
    <name type="scientific">Chamaesiphon polymorphus CCALA 037</name>
    <dbReference type="NCBI Taxonomy" id="2107692"/>
    <lineage>
        <taxon>Bacteria</taxon>
        <taxon>Bacillati</taxon>
        <taxon>Cyanobacteriota</taxon>
        <taxon>Cyanophyceae</taxon>
        <taxon>Gomontiellales</taxon>
        <taxon>Chamaesiphonaceae</taxon>
        <taxon>Chamaesiphon</taxon>
    </lineage>
</organism>
<name>A0A2T1GBZ7_9CYAN</name>